<dbReference type="AlphaFoldDB" id="A0A0D2N4L9"/>
<feature type="non-terminal residue" evidence="2">
    <location>
        <position position="1"/>
    </location>
</feature>
<proteinExistence type="predicted"/>
<keyword evidence="3" id="KW-1185">Reference proteome</keyword>
<name>A0A0D2N4L9_HYPSF</name>
<feature type="compositionally biased region" description="Polar residues" evidence="1">
    <location>
        <begin position="244"/>
        <end position="254"/>
    </location>
</feature>
<organism evidence="2 3">
    <name type="scientific">Hypholoma sublateritium (strain FD-334 SS-4)</name>
    <dbReference type="NCBI Taxonomy" id="945553"/>
    <lineage>
        <taxon>Eukaryota</taxon>
        <taxon>Fungi</taxon>
        <taxon>Dikarya</taxon>
        <taxon>Basidiomycota</taxon>
        <taxon>Agaricomycotina</taxon>
        <taxon>Agaricomycetes</taxon>
        <taxon>Agaricomycetidae</taxon>
        <taxon>Agaricales</taxon>
        <taxon>Agaricineae</taxon>
        <taxon>Strophariaceae</taxon>
        <taxon>Hypholoma</taxon>
    </lineage>
</organism>
<dbReference type="Proteomes" id="UP000054270">
    <property type="component" value="Unassembled WGS sequence"/>
</dbReference>
<feature type="compositionally biased region" description="Low complexity" evidence="1">
    <location>
        <begin position="197"/>
        <end position="206"/>
    </location>
</feature>
<reference evidence="3" key="1">
    <citation type="submission" date="2014-04" db="EMBL/GenBank/DDBJ databases">
        <title>Evolutionary Origins and Diversification of the Mycorrhizal Mutualists.</title>
        <authorList>
            <consortium name="DOE Joint Genome Institute"/>
            <consortium name="Mycorrhizal Genomics Consortium"/>
            <person name="Kohler A."/>
            <person name="Kuo A."/>
            <person name="Nagy L.G."/>
            <person name="Floudas D."/>
            <person name="Copeland A."/>
            <person name="Barry K.W."/>
            <person name="Cichocki N."/>
            <person name="Veneault-Fourrey C."/>
            <person name="LaButti K."/>
            <person name="Lindquist E.A."/>
            <person name="Lipzen A."/>
            <person name="Lundell T."/>
            <person name="Morin E."/>
            <person name="Murat C."/>
            <person name="Riley R."/>
            <person name="Ohm R."/>
            <person name="Sun H."/>
            <person name="Tunlid A."/>
            <person name="Henrissat B."/>
            <person name="Grigoriev I.V."/>
            <person name="Hibbett D.S."/>
            <person name="Martin F."/>
        </authorList>
    </citation>
    <scope>NUCLEOTIDE SEQUENCE [LARGE SCALE GENOMIC DNA]</scope>
    <source>
        <strain evidence="3">FD-334 SS-4</strain>
    </source>
</reference>
<sequence>PKAIVGPVVEEPATRSASPFEDVILPAEGLPPVVVPAAQITQERAEDSIDDAASVIIDARPTPDVATATEACSDPAFSAVLVERPPASPMRISTASDKAEQPIVSAHEDRVVDAPLRQIQSDADESWTIVGSQARAAYTVEDAPVAVPPECGPYEANPWAVSAVAHKAESETDAPVYVVRPVAGARVHAAAVAAPVPAAQRGPPAASASTERTPSPAVKSGVHPATPPSGDQVPSGGRGRATRTPPTLSTNPTPCHSRRGDPANPKRPSKDYSGWILVGLAGIVTVSLMALRKASSQTLEAPLALFGSKSITSRTTSTSGCSANYPWDLETDCVFDRLGGSLEN</sequence>
<evidence type="ECO:0000313" key="3">
    <source>
        <dbReference type="Proteomes" id="UP000054270"/>
    </source>
</evidence>
<dbReference type="EMBL" id="KN817694">
    <property type="protein sequence ID" value="KJA14114.1"/>
    <property type="molecule type" value="Genomic_DNA"/>
</dbReference>
<accession>A0A0D2N4L9</accession>
<gene>
    <name evidence="2" type="ORF">HYPSUDRAFT_208991</name>
</gene>
<feature type="region of interest" description="Disordered" evidence="1">
    <location>
        <begin position="197"/>
        <end position="270"/>
    </location>
</feature>
<evidence type="ECO:0000313" key="2">
    <source>
        <dbReference type="EMBL" id="KJA14114.1"/>
    </source>
</evidence>
<evidence type="ECO:0000256" key="1">
    <source>
        <dbReference type="SAM" id="MobiDB-lite"/>
    </source>
</evidence>
<protein>
    <submittedName>
        <fullName evidence="2">Uncharacterized protein</fullName>
    </submittedName>
</protein>